<dbReference type="EMBL" id="MK562089">
    <property type="protein sequence ID" value="QNI15413.1"/>
    <property type="molecule type" value="Genomic_DNA"/>
</dbReference>
<keyword evidence="1" id="KW-0472">Membrane</keyword>
<keyword evidence="1" id="KW-0812">Transmembrane</keyword>
<proteinExistence type="predicted"/>
<name>A0A7G8A8T4_ENTFL</name>
<sequence length="58" mass="6496">MKKNQSFLLVIGSIILGIIGFLPSLLTILGVDSKVKLNPKYYNSKDEPLFVEDKKSIE</sequence>
<geneLocation type="plasmid" evidence="4">
    <name>pMP5-8</name>
</geneLocation>
<dbReference type="EMBL" id="MK562090">
    <property type="protein sequence ID" value="QNI15420.1"/>
    <property type="molecule type" value="Genomic_DNA"/>
</dbReference>
<dbReference type="EMBL" id="MK562088">
    <property type="protein sequence ID" value="QNI15405.1"/>
    <property type="molecule type" value="Genomic_DNA"/>
</dbReference>
<evidence type="ECO:0000313" key="4">
    <source>
        <dbReference type="EMBL" id="QNI15405.1"/>
    </source>
</evidence>
<dbReference type="EMBL" id="MK562086">
    <property type="protein sequence ID" value="QNI15389.1"/>
    <property type="molecule type" value="Genomic_DNA"/>
</dbReference>
<evidence type="ECO:0000313" key="6">
    <source>
        <dbReference type="EMBL" id="QNI15420.1"/>
    </source>
</evidence>
<organism evidence="4">
    <name type="scientific">Enterococcus faecalis</name>
    <name type="common">Streptococcus faecalis</name>
    <dbReference type="NCBI Taxonomy" id="1351"/>
    <lineage>
        <taxon>Bacteria</taxon>
        <taxon>Bacillati</taxon>
        <taxon>Bacillota</taxon>
        <taxon>Bacilli</taxon>
        <taxon>Lactobacillales</taxon>
        <taxon>Enterococcaceae</taxon>
        <taxon>Enterococcus</taxon>
    </lineage>
</organism>
<evidence type="ECO:0000256" key="1">
    <source>
        <dbReference type="SAM" id="Phobius"/>
    </source>
</evidence>
<geneLocation type="plasmid" evidence="6">
    <name>pMP9-20</name>
</geneLocation>
<evidence type="ECO:0000313" key="5">
    <source>
        <dbReference type="EMBL" id="QNI15413.1"/>
    </source>
</evidence>
<dbReference type="RefSeq" id="WP_172675445.1">
    <property type="nucleotide sequence ID" value="NZ_JALKOP010000022.1"/>
</dbReference>
<feature type="transmembrane region" description="Helical" evidence="1">
    <location>
        <begin position="7"/>
        <end position="31"/>
    </location>
</feature>
<keyword evidence="1" id="KW-1133">Transmembrane helix</keyword>
<evidence type="ECO:0000313" key="3">
    <source>
        <dbReference type="EMBL" id="QNI15397.1"/>
    </source>
</evidence>
<reference evidence="4" key="1">
    <citation type="submission" date="2019-02" db="EMBL/GenBank/DDBJ databases">
        <authorList>
            <person name="Prichula J."/>
            <person name="Frazzon A.P.G."/>
            <person name="Seixas A."/>
            <person name="Gilmore M.S."/>
        </authorList>
    </citation>
    <scope>NUCLEOTIDE SEQUENCE</scope>
    <source>
        <strain evidence="2">MP5-1</strain>
        <strain evidence="3">MP5-2</strain>
        <strain evidence="4">MP5-8</strain>
        <strain evidence="5">MP9-10</strain>
        <strain evidence="6">MP9-20</strain>
        <plasmid evidence="2">pMP5-1</plasmid>
        <plasmid evidence="3">pMP5-2</plasmid>
        <plasmid evidence="4">pMP5-8</plasmid>
        <plasmid evidence="5">pMP9-10</plasmid>
        <plasmid evidence="6">pMP9-20</plasmid>
    </source>
</reference>
<dbReference type="AlphaFoldDB" id="A0A7G8A8T4"/>
<geneLocation type="plasmid" evidence="5">
    <name>pMP9-10</name>
</geneLocation>
<geneLocation type="plasmid" evidence="3">
    <name>pMP5-2</name>
</geneLocation>
<geneLocation type="plasmid" evidence="2">
    <name>pMP5-1</name>
</geneLocation>
<evidence type="ECO:0000313" key="2">
    <source>
        <dbReference type="EMBL" id="QNI15389.1"/>
    </source>
</evidence>
<keyword evidence="4" id="KW-0614">Plasmid</keyword>
<accession>A0A7G8A8T4</accession>
<dbReference type="EMBL" id="MK562087">
    <property type="protein sequence ID" value="QNI15397.1"/>
    <property type="molecule type" value="Genomic_DNA"/>
</dbReference>
<protein>
    <submittedName>
        <fullName evidence="4">Uncharacterized protein</fullName>
    </submittedName>
</protein>